<evidence type="ECO:0000256" key="1">
    <source>
        <dbReference type="SAM" id="Phobius"/>
    </source>
</evidence>
<name>A0A9X3BFQ0_9BACT</name>
<proteinExistence type="predicted"/>
<evidence type="ECO:0000313" key="3">
    <source>
        <dbReference type="Proteomes" id="UP001155483"/>
    </source>
</evidence>
<reference evidence="2" key="2">
    <citation type="submission" date="2023-04" db="EMBL/GenBank/DDBJ databases">
        <title>Paracnuella aquatica gen. nov., sp. nov., a member of the family Chitinophagaceae isolated from a hot spring.</title>
        <authorList>
            <person name="Wang C."/>
        </authorList>
    </citation>
    <scope>NUCLEOTIDE SEQUENCE</scope>
    <source>
        <strain evidence="2">LB-8</strain>
    </source>
</reference>
<feature type="transmembrane region" description="Helical" evidence="1">
    <location>
        <begin position="104"/>
        <end position="126"/>
    </location>
</feature>
<feature type="transmembrane region" description="Helical" evidence="1">
    <location>
        <begin position="171"/>
        <end position="190"/>
    </location>
</feature>
<evidence type="ECO:0000313" key="2">
    <source>
        <dbReference type="EMBL" id="MCU7549369.1"/>
    </source>
</evidence>
<sequence length="199" mass="21633">MYVAMNIVSAMLYDGYSSASQTISELSAIGAPTRSLWVPMGFVYTILVTAFGWGIWRSAVNHRFLRITGGLLILFGVIGLGWPFAPMHQRDALAAGGGTLTDTIHIAFSIVTVLLMLLAIGFSAAAFGKRFRIYAIVTLVVLLVFGTLTGLDAPKIDANLPTPWIGVWERINVGVFMLWVVVMAIVLLQAKEYEVPKAL</sequence>
<feature type="transmembrane region" description="Helical" evidence="1">
    <location>
        <begin position="133"/>
        <end position="151"/>
    </location>
</feature>
<keyword evidence="1" id="KW-1133">Transmembrane helix</keyword>
<keyword evidence="1" id="KW-0812">Transmembrane</keyword>
<accession>A0A9X3BFQ0</accession>
<dbReference type="RefSeq" id="WP_279296892.1">
    <property type="nucleotide sequence ID" value="NZ_JAOTIF010000005.1"/>
</dbReference>
<keyword evidence="1" id="KW-0472">Membrane</keyword>
<feature type="transmembrane region" description="Helical" evidence="1">
    <location>
        <begin position="36"/>
        <end position="56"/>
    </location>
</feature>
<organism evidence="2 3">
    <name type="scientific">Paraflavisolibacter caeni</name>
    <dbReference type="NCBI Taxonomy" id="2982496"/>
    <lineage>
        <taxon>Bacteria</taxon>
        <taxon>Pseudomonadati</taxon>
        <taxon>Bacteroidota</taxon>
        <taxon>Chitinophagia</taxon>
        <taxon>Chitinophagales</taxon>
        <taxon>Chitinophagaceae</taxon>
        <taxon>Paraflavisolibacter</taxon>
    </lineage>
</organism>
<feature type="transmembrane region" description="Helical" evidence="1">
    <location>
        <begin position="63"/>
        <end position="84"/>
    </location>
</feature>
<gene>
    <name evidence="2" type="ORF">OCK74_09605</name>
</gene>
<reference evidence="2" key="1">
    <citation type="submission" date="2022-09" db="EMBL/GenBank/DDBJ databases">
        <authorList>
            <person name="Yuan C."/>
            <person name="Ke Z."/>
        </authorList>
    </citation>
    <scope>NUCLEOTIDE SEQUENCE</scope>
    <source>
        <strain evidence="2">LB-8</strain>
    </source>
</reference>
<dbReference type="Pfam" id="PF06197">
    <property type="entry name" value="DUF998"/>
    <property type="match status" value="1"/>
</dbReference>
<dbReference type="Proteomes" id="UP001155483">
    <property type="component" value="Unassembled WGS sequence"/>
</dbReference>
<dbReference type="InterPro" id="IPR009339">
    <property type="entry name" value="DUF998"/>
</dbReference>
<keyword evidence="3" id="KW-1185">Reference proteome</keyword>
<protein>
    <submittedName>
        <fullName evidence="2">DUF998 domain-containing protein</fullName>
    </submittedName>
</protein>
<dbReference type="AlphaFoldDB" id="A0A9X3BFQ0"/>
<dbReference type="EMBL" id="JAOTIF010000005">
    <property type="protein sequence ID" value="MCU7549369.1"/>
    <property type="molecule type" value="Genomic_DNA"/>
</dbReference>
<comment type="caution">
    <text evidence="2">The sequence shown here is derived from an EMBL/GenBank/DDBJ whole genome shotgun (WGS) entry which is preliminary data.</text>
</comment>